<comment type="caution">
    <text evidence="1">The sequence shown here is derived from an EMBL/GenBank/DDBJ whole genome shotgun (WGS) entry which is preliminary data.</text>
</comment>
<organism evidence="1 2">
    <name type="scientific">Ensete ventricosum</name>
    <name type="common">Abyssinian banana</name>
    <name type="synonym">Musa ensete</name>
    <dbReference type="NCBI Taxonomy" id="4639"/>
    <lineage>
        <taxon>Eukaryota</taxon>
        <taxon>Viridiplantae</taxon>
        <taxon>Streptophyta</taxon>
        <taxon>Embryophyta</taxon>
        <taxon>Tracheophyta</taxon>
        <taxon>Spermatophyta</taxon>
        <taxon>Magnoliopsida</taxon>
        <taxon>Liliopsida</taxon>
        <taxon>Zingiberales</taxon>
        <taxon>Musaceae</taxon>
        <taxon>Ensete</taxon>
    </lineage>
</organism>
<dbReference type="AlphaFoldDB" id="A0A426XW56"/>
<dbReference type="EMBL" id="AMZH03016905">
    <property type="protein sequence ID" value="RRT43788.1"/>
    <property type="molecule type" value="Genomic_DNA"/>
</dbReference>
<evidence type="ECO:0000313" key="2">
    <source>
        <dbReference type="Proteomes" id="UP000287651"/>
    </source>
</evidence>
<evidence type="ECO:0000313" key="1">
    <source>
        <dbReference type="EMBL" id="RRT43788.1"/>
    </source>
</evidence>
<accession>A0A426XW56</accession>
<sequence>MVRTERPRARLKARLEMVGTESPRTRLKARLEMVGTESPRARLKARFEMVGTESPWARLKAPLEMVGTKSPRVRLKACFEIVGTESHRARLKARLDMVGTESPRARLKARFEMIGASCNLASSEEIFLGIDDDSFVGSHHLIVKGLGLWPTLGPQMPWAVKDMNEAWLAEAGLSPAPRGISGSVTPSAIGVSASVVATSSTAEKRLGVDEGSSLRKRSSRGLHFVSTLIDRVHDAGRLVRTRHERILARRATNKKLKLGVNQDLVTVVEFRMKGLEEDVKKLQAELESLKN</sequence>
<name>A0A426XW56_ENSVE</name>
<gene>
    <name evidence="1" type="ORF">B296_00045302</name>
</gene>
<dbReference type="Proteomes" id="UP000287651">
    <property type="component" value="Unassembled WGS sequence"/>
</dbReference>
<reference evidence="1 2" key="1">
    <citation type="journal article" date="2014" name="Agronomy (Basel)">
        <title>A Draft Genome Sequence for Ensete ventricosum, the Drought-Tolerant Tree Against Hunger.</title>
        <authorList>
            <person name="Harrison J."/>
            <person name="Moore K.A."/>
            <person name="Paszkiewicz K."/>
            <person name="Jones T."/>
            <person name="Grant M."/>
            <person name="Ambacheew D."/>
            <person name="Muzemil S."/>
            <person name="Studholme D.J."/>
        </authorList>
    </citation>
    <scope>NUCLEOTIDE SEQUENCE [LARGE SCALE GENOMIC DNA]</scope>
</reference>
<proteinExistence type="predicted"/>
<protein>
    <submittedName>
        <fullName evidence="1">Uncharacterized protein</fullName>
    </submittedName>
</protein>